<keyword evidence="9" id="KW-1185">Reference proteome</keyword>
<evidence type="ECO:0000256" key="1">
    <source>
        <dbReference type="ARBA" id="ARBA00004141"/>
    </source>
</evidence>
<feature type="transmembrane region" description="Helical" evidence="6">
    <location>
        <begin position="320"/>
        <end position="344"/>
    </location>
</feature>
<evidence type="ECO:0000256" key="6">
    <source>
        <dbReference type="SAM" id="Phobius"/>
    </source>
</evidence>
<dbReference type="PANTHER" id="PTHR11453">
    <property type="entry name" value="ANION EXCHANGE PROTEIN"/>
    <property type="match status" value="1"/>
</dbReference>
<feature type="domain" description="Bicarbonate transporter-like transmembrane" evidence="7">
    <location>
        <begin position="59"/>
        <end position="234"/>
    </location>
</feature>
<organism evidence="8 9">
    <name type="scientific">Lactuca saligna</name>
    <name type="common">Willowleaf lettuce</name>
    <dbReference type="NCBI Taxonomy" id="75948"/>
    <lineage>
        <taxon>Eukaryota</taxon>
        <taxon>Viridiplantae</taxon>
        <taxon>Streptophyta</taxon>
        <taxon>Embryophyta</taxon>
        <taxon>Tracheophyta</taxon>
        <taxon>Spermatophyta</taxon>
        <taxon>Magnoliopsida</taxon>
        <taxon>eudicotyledons</taxon>
        <taxon>Gunneridae</taxon>
        <taxon>Pentapetalae</taxon>
        <taxon>asterids</taxon>
        <taxon>campanulids</taxon>
        <taxon>Asterales</taxon>
        <taxon>Asteraceae</taxon>
        <taxon>Cichorioideae</taxon>
        <taxon>Cichorieae</taxon>
        <taxon>Lactucinae</taxon>
        <taxon>Lactuca</taxon>
    </lineage>
</organism>
<evidence type="ECO:0000256" key="5">
    <source>
        <dbReference type="ARBA" id="ARBA00023136"/>
    </source>
</evidence>
<accession>A0AA35YAB4</accession>
<keyword evidence="3 6" id="KW-0812">Transmembrane</keyword>
<feature type="transmembrane region" description="Helical" evidence="6">
    <location>
        <begin position="53"/>
        <end position="71"/>
    </location>
</feature>
<dbReference type="GO" id="GO:0050801">
    <property type="term" value="P:monoatomic ion homeostasis"/>
    <property type="evidence" value="ECO:0007669"/>
    <property type="project" value="TreeGrafter"/>
</dbReference>
<dbReference type="Pfam" id="PF00955">
    <property type="entry name" value="HCO3_cotransp"/>
    <property type="match status" value="2"/>
</dbReference>
<dbReference type="InterPro" id="IPR011531">
    <property type="entry name" value="HCO3_transpt-like_TM_dom"/>
</dbReference>
<comment type="subcellular location">
    <subcellularLocation>
        <location evidence="1">Membrane</location>
        <topology evidence="1">Multi-pass membrane protein</topology>
    </subcellularLocation>
</comment>
<keyword evidence="5 6" id="KW-0472">Membrane</keyword>
<keyword evidence="4 6" id="KW-1133">Transmembrane helix</keyword>
<name>A0AA35YAB4_LACSI</name>
<dbReference type="GO" id="GO:0005452">
    <property type="term" value="F:solute:inorganic anion antiporter activity"/>
    <property type="evidence" value="ECO:0007669"/>
    <property type="project" value="InterPro"/>
</dbReference>
<dbReference type="GO" id="GO:0005886">
    <property type="term" value="C:plasma membrane"/>
    <property type="evidence" value="ECO:0007669"/>
    <property type="project" value="TreeGrafter"/>
</dbReference>
<dbReference type="GO" id="GO:0006820">
    <property type="term" value="P:monoatomic anion transport"/>
    <property type="evidence" value="ECO:0007669"/>
    <property type="project" value="InterPro"/>
</dbReference>
<feature type="transmembrane region" description="Helical" evidence="6">
    <location>
        <begin position="188"/>
        <end position="208"/>
    </location>
</feature>
<dbReference type="EMBL" id="OX465086">
    <property type="protein sequence ID" value="CAI9263823.1"/>
    <property type="molecule type" value="Genomic_DNA"/>
</dbReference>
<dbReference type="InterPro" id="IPR003020">
    <property type="entry name" value="HCO3_transpt_euk"/>
</dbReference>
<protein>
    <recommendedName>
        <fullName evidence="7">Bicarbonate transporter-like transmembrane domain-containing protein</fullName>
    </recommendedName>
</protein>
<evidence type="ECO:0000313" key="8">
    <source>
        <dbReference type="EMBL" id="CAI9263823.1"/>
    </source>
</evidence>
<evidence type="ECO:0000256" key="2">
    <source>
        <dbReference type="ARBA" id="ARBA00006262"/>
    </source>
</evidence>
<dbReference type="Proteomes" id="UP001177003">
    <property type="component" value="Chromosome 0"/>
</dbReference>
<comment type="similarity">
    <text evidence="2">Belongs to the anion exchanger (TC 2.A.31.3) family.</text>
</comment>
<gene>
    <name evidence="8" type="ORF">LSALG_LOCUS4498</name>
</gene>
<evidence type="ECO:0000259" key="7">
    <source>
        <dbReference type="Pfam" id="PF00955"/>
    </source>
</evidence>
<reference evidence="8" key="1">
    <citation type="submission" date="2023-04" db="EMBL/GenBank/DDBJ databases">
        <authorList>
            <person name="Vijverberg K."/>
            <person name="Xiong W."/>
            <person name="Schranz E."/>
        </authorList>
    </citation>
    <scope>NUCLEOTIDE SEQUENCE</scope>
</reference>
<feature type="transmembrane region" description="Helical" evidence="6">
    <location>
        <begin position="386"/>
        <end position="404"/>
    </location>
</feature>
<evidence type="ECO:0000256" key="3">
    <source>
        <dbReference type="ARBA" id="ARBA00022692"/>
    </source>
</evidence>
<proteinExistence type="inferred from homology"/>
<feature type="transmembrane region" description="Helical" evidence="6">
    <location>
        <begin position="149"/>
        <end position="167"/>
    </location>
</feature>
<feature type="domain" description="Bicarbonate transporter-like transmembrane" evidence="7">
    <location>
        <begin position="306"/>
        <end position="448"/>
    </location>
</feature>
<sequence length="523" mass="59726">MPAHETSSCKDRWRNFWDVNFCSFLQEAIKGLVSEFKVPKNEDANKVKYQFQWLYTNGMLAIVFSFGLLYTTLKSRKARLWWFGTGRLRSFIADYGVPLMIIVWTAVSFSVPGKLPSGVPRRLFSPLLWESESTYHWTVIKDMGKVPPVYIFAAFIPSLMIAGLYFFNHSVASQLAQQKEFNLKNPSAYHHDILLLGFMTLLCGLLGLPPSNGVLPQSPMHTKSLAFIRKKLVASAKESIKQKASNSEIYNKMQTVFIEIDSSPITTTIVKELKELQEAVMKVEDGEENTNVKFDPEEHIDAHLPVRVNEQRVSNLLQSLLLAGSICAMPLIKLIPTSVLWGYFSYMAIDSLPGNQFWERILLLFIPSGRRYKVLEKVHASFIESVPFRSIVVFTVFQIVYFLVCYGVTWIPIAGILFPVHFFLLISIRQHILPKLFQLHYLKELDAAEYEEILGSPPRAPSFNLRESVSDHGGSIEGDVAICDAEILDQMTTNRGELKVRNLSFREERHTQQIYHGDYIQPE</sequence>
<evidence type="ECO:0000256" key="4">
    <source>
        <dbReference type="ARBA" id="ARBA00022989"/>
    </source>
</evidence>
<feature type="transmembrane region" description="Helical" evidence="6">
    <location>
        <begin position="410"/>
        <end position="428"/>
    </location>
</feature>
<evidence type="ECO:0000313" key="9">
    <source>
        <dbReference type="Proteomes" id="UP001177003"/>
    </source>
</evidence>
<dbReference type="AlphaFoldDB" id="A0AA35YAB4"/>
<feature type="transmembrane region" description="Helical" evidence="6">
    <location>
        <begin position="92"/>
        <end position="111"/>
    </location>
</feature>
<dbReference type="PANTHER" id="PTHR11453:SF40">
    <property type="entry name" value="BORON TRANSPORTER 4-RELATED"/>
    <property type="match status" value="1"/>
</dbReference>